<dbReference type="GO" id="GO:0016757">
    <property type="term" value="F:glycosyltransferase activity"/>
    <property type="evidence" value="ECO:0007669"/>
    <property type="project" value="InterPro"/>
</dbReference>
<dbReference type="SUPFAM" id="SSF53756">
    <property type="entry name" value="UDP-Glycosyltransferase/glycogen phosphorylase"/>
    <property type="match status" value="1"/>
</dbReference>
<dbReference type="Proteomes" id="UP000283485">
    <property type="component" value="Unassembled WGS sequence"/>
</dbReference>
<dbReference type="EMBL" id="QSJG01000004">
    <property type="protein sequence ID" value="RHD57776.1"/>
    <property type="molecule type" value="Genomic_DNA"/>
</dbReference>
<proteinExistence type="predicted"/>
<evidence type="ECO:0000259" key="1">
    <source>
        <dbReference type="Pfam" id="PF00534"/>
    </source>
</evidence>
<dbReference type="InterPro" id="IPR001296">
    <property type="entry name" value="Glyco_trans_1"/>
</dbReference>
<feature type="domain" description="Glycosyl transferase family 1" evidence="1">
    <location>
        <begin position="178"/>
        <end position="296"/>
    </location>
</feature>
<dbReference type="EMBL" id="QRHQ01000010">
    <property type="protein sequence ID" value="RHF91389.1"/>
    <property type="molecule type" value="Genomic_DNA"/>
</dbReference>
<sequence length="356" mass="41831">MSTIICSIIPDTYIKQYNVSQASCSFCRKLIDSNVFNFCYSFLPVTVNKKLKLNNEYNIRYIQIRIFPHIKSLRYINSIIETVIAFVHIIKNKENNIWFYNLDKQNLLLYYILKYLTNKKTYILLADFTPPTKKYSITNFIKYLIQTSNATITLSERNNLNLKNNITIPGIITRKPIKSVLQKEINKTSFLFSGFLGKVTGIDLALNFFSLHPELNLTITGRGEDEETIIKYTQKYTNIRYLGFLDNNTYMKVLNQHDICLNFRNPNLAENKNNFPSKLIEYIYSNKIVISTMKYPELKDIDYYSIDYNIQSILEAIQDIQTTDELDLLKKRSQSNKLYDICSPEKWRSSIKQLEK</sequence>
<dbReference type="RefSeq" id="WP_118163569.1">
    <property type="nucleotide sequence ID" value="NZ_DBFJNX010000210.1"/>
</dbReference>
<accession>A0A414REB8</accession>
<dbReference type="Proteomes" id="UP000284361">
    <property type="component" value="Unassembled WGS sequence"/>
</dbReference>
<dbReference type="AlphaFoldDB" id="A0A414REB8"/>
<evidence type="ECO:0000313" key="4">
    <source>
        <dbReference type="Proteomes" id="UP000283485"/>
    </source>
</evidence>
<gene>
    <name evidence="3" type="ORF">DW653_06870</name>
    <name evidence="2" type="ORF">DW789_03480</name>
</gene>
<dbReference type="Gene3D" id="3.40.50.2000">
    <property type="entry name" value="Glycogen Phosphorylase B"/>
    <property type="match status" value="1"/>
</dbReference>
<evidence type="ECO:0000313" key="3">
    <source>
        <dbReference type="EMBL" id="RHF91389.1"/>
    </source>
</evidence>
<organism evidence="3 4">
    <name type="scientific">Phocaeicola plebeius</name>
    <dbReference type="NCBI Taxonomy" id="310297"/>
    <lineage>
        <taxon>Bacteria</taxon>
        <taxon>Pseudomonadati</taxon>
        <taxon>Bacteroidota</taxon>
        <taxon>Bacteroidia</taxon>
        <taxon>Bacteroidales</taxon>
        <taxon>Bacteroidaceae</taxon>
        <taxon>Phocaeicola</taxon>
    </lineage>
</organism>
<evidence type="ECO:0000313" key="2">
    <source>
        <dbReference type="EMBL" id="RHD57776.1"/>
    </source>
</evidence>
<name>A0A414REB8_9BACT</name>
<comment type="caution">
    <text evidence="3">The sequence shown here is derived from an EMBL/GenBank/DDBJ whole genome shotgun (WGS) entry which is preliminary data.</text>
</comment>
<dbReference type="Pfam" id="PF00534">
    <property type="entry name" value="Glycos_transf_1"/>
    <property type="match status" value="1"/>
</dbReference>
<reference evidence="4 5" key="1">
    <citation type="submission" date="2018-08" db="EMBL/GenBank/DDBJ databases">
        <title>A genome reference for cultivated species of the human gut microbiota.</title>
        <authorList>
            <person name="Zou Y."/>
            <person name="Xue W."/>
            <person name="Luo G."/>
        </authorList>
    </citation>
    <scope>NUCLEOTIDE SEQUENCE [LARGE SCALE GENOMIC DNA]</scope>
    <source>
        <strain evidence="3 4">AM23-23</strain>
        <strain evidence="2 5">AM31-10</strain>
    </source>
</reference>
<protein>
    <submittedName>
        <fullName evidence="3">Glycosyltransferase</fullName>
    </submittedName>
</protein>
<keyword evidence="3" id="KW-0808">Transferase</keyword>
<evidence type="ECO:0000313" key="5">
    <source>
        <dbReference type="Proteomes" id="UP000284361"/>
    </source>
</evidence>